<dbReference type="EMBL" id="FNLO01000003">
    <property type="protein sequence ID" value="SDV47790.1"/>
    <property type="molecule type" value="Genomic_DNA"/>
</dbReference>
<organism evidence="2 3">
    <name type="scientific">Chitinasiproducens palmae</name>
    <dbReference type="NCBI Taxonomy" id="1770053"/>
    <lineage>
        <taxon>Bacteria</taxon>
        <taxon>Pseudomonadati</taxon>
        <taxon>Pseudomonadota</taxon>
        <taxon>Betaproteobacteria</taxon>
        <taxon>Burkholderiales</taxon>
        <taxon>Burkholderiaceae</taxon>
        <taxon>Chitinasiproducens</taxon>
    </lineage>
</organism>
<dbReference type="InterPro" id="IPR036249">
    <property type="entry name" value="Thioredoxin-like_sf"/>
</dbReference>
<dbReference type="Proteomes" id="UP000243719">
    <property type="component" value="Unassembled WGS sequence"/>
</dbReference>
<dbReference type="Gene3D" id="3.40.30.10">
    <property type="entry name" value="Glutaredoxin"/>
    <property type="match status" value="1"/>
</dbReference>
<reference evidence="3" key="1">
    <citation type="submission" date="2016-09" db="EMBL/GenBank/DDBJ databases">
        <authorList>
            <person name="Varghese N."/>
            <person name="Submissions S."/>
        </authorList>
    </citation>
    <scope>NUCLEOTIDE SEQUENCE [LARGE SCALE GENOMIC DNA]</scope>
    <source>
        <strain evidence="3">JS23</strain>
    </source>
</reference>
<proteinExistence type="predicted"/>
<accession>A0A1H2PMN8</accession>
<feature type="domain" description="Thioredoxin" evidence="1">
    <location>
        <begin position="1"/>
        <end position="107"/>
    </location>
</feature>
<dbReference type="AlphaFoldDB" id="A0A1H2PMN8"/>
<dbReference type="STRING" id="1770053.SAMN05216551_103298"/>
<dbReference type="PROSITE" id="PS51352">
    <property type="entry name" value="THIOREDOXIN_2"/>
    <property type="match status" value="1"/>
</dbReference>
<evidence type="ECO:0000313" key="2">
    <source>
        <dbReference type="EMBL" id="SDV47790.1"/>
    </source>
</evidence>
<sequence>MSDQGYTEQEPTRAEVEAMQGSTVIEFGANWCGFCRAAQPAIAAAFDDRTGVRHLKIADGKGRPLGRSFAVKLWPTLVFLRDGREVSRLVRPSDPNAIAKALDGIEG</sequence>
<evidence type="ECO:0000313" key="3">
    <source>
        <dbReference type="Proteomes" id="UP000243719"/>
    </source>
</evidence>
<dbReference type="InterPro" id="IPR013766">
    <property type="entry name" value="Thioredoxin_domain"/>
</dbReference>
<dbReference type="CDD" id="cd02947">
    <property type="entry name" value="TRX_family"/>
    <property type="match status" value="1"/>
</dbReference>
<gene>
    <name evidence="2" type="ORF">SAMN05216551_103298</name>
</gene>
<dbReference type="Pfam" id="PF00085">
    <property type="entry name" value="Thioredoxin"/>
    <property type="match status" value="1"/>
</dbReference>
<name>A0A1H2PMN8_9BURK</name>
<dbReference type="OrthoDB" id="215495at2"/>
<dbReference type="RefSeq" id="WP_091906520.1">
    <property type="nucleotide sequence ID" value="NZ_FNLO01000003.1"/>
</dbReference>
<dbReference type="SUPFAM" id="SSF52833">
    <property type="entry name" value="Thioredoxin-like"/>
    <property type="match status" value="1"/>
</dbReference>
<protein>
    <submittedName>
        <fullName evidence="2">Thioredoxin 1</fullName>
    </submittedName>
</protein>
<evidence type="ECO:0000259" key="1">
    <source>
        <dbReference type="PROSITE" id="PS51352"/>
    </source>
</evidence>
<keyword evidence="3" id="KW-1185">Reference proteome</keyword>